<evidence type="ECO:0000313" key="2">
    <source>
        <dbReference type="Proteomes" id="UP000464620"/>
    </source>
</evidence>
<dbReference type="AlphaFoldDB" id="A0A6B9VA00"/>
<gene>
    <name evidence="1" type="ORF">DS421_19g659350</name>
</gene>
<dbReference type="Proteomes" id="UP000464620">
    <property type="component" value="Chromosome B09"/>
</dbReference>
<proteinExistence type="predicted"/>
<accession>A0A6B9VA00</accession>
<name>A0A6B9VA00_ARAHY</name>
<evidence type="ECO:0000313" key="1">
    <source>
        <dbReference type="EMBL" id="QHN78203.1"/>
    </source>
</evidence>
<dbReference type="EMBL" id="CP031001">
    <property type="protein sequence ID" value="QHN78203.1"/>
    <property type="molecule type" value="Genomic_DNA"/>
</dbReference>
<reference evidence="1 2" key="1">
    <citation type="submission" date="2020-01" db="EMBL/GenBank/DDBJ databases">
        <title>Genome sequence of Arachis hypogaea, cultivar Shitouqi.</title>
        <authorList>
            <person name="Zhuang W."/>
            <person name="Chen H."/>
            <person name="Varshney R."/>
            <person name="Wang D."/>
            <person name="Ming R."/>
        </authorList>
    </citation>
    <scope>NUCLEOTIDE SEQUENCE [LARGE SCALE GENOMIC DNA]</scope>
    <source>
        <tissue evidence="1">Young leaf</tissue>
    </source>
</reference>
<organism evidence="1 2">
    <name type="scientific">Arachis hypogaea</name>
    <name type="common">Peanut</name>
    <dbReference type="NCBI Taxonomy" id="3818"/>
    <lineage>
        <taxon>Eukaryota</taxon>
        <taxon>Viridiplantae</taxon>
        <taxon>Streptophyta</taxon>
        <taxon>Embryophyta</taxon>
        <taxon>Tracheophyta</taxon>
        <taxon>Spermatophyta</taxon>
        <taxon>Magnoliopsida</taxon>
        <taxon>eudicotyledons</taxon>
        <taxon>Gunneridae</taxon>
        <taxon>Pentapetalae</taxon>
        <taxon>rosids</taxon>
        <taxon>fabids</taxon>
        <taxon>Fabales</taxon>
        <taxon>Fabaceae</taxon>
        <taxon>Papilionoideae</taxon>
        <taxon>50 kb inversion clade</taxon>
        <taxon>dalbergioids sensu lato</taxon>
        <taxon>Dalbergieae</taxon>
        <taxon>Pterocarpus clade</taxon>
        <taxon>Arachis</taxon>
    </lineage>
</organism>
<sequence length="109" mass="12716">MKLKSTKILEELFDRAAEEENVRNHLCFLELQLVEVKRKESYVTINFYQTKVTPTCRGGGYKHFYRIKFFIGIMNREKSKVESQRSCGFPSSPTISLFLIFLKLGSVVK</sequence>
<protein>
    <submittedName>
        <fullName evidence="1">Uncharacterized protein</fullName>
    </submittedName>
</protein>